<reference evidence="3" key="1">
    <citation type="submission" date="2022-10" db="EMBL/GenBank/DDBJ databases">
        <title>Tapping the CABI collections for fungal endophytes: first genome assemblies for Collariella, Neodidymelliopsis, Ascochyta clinopodiicola, Didymella pomorum, Didymosphaeria variabile, Neocosmospora piperis and Neocucurbitaria cava.</title>
        <authorList>
            <person name="Hill R."/>
        </authorList>
    </citation>
    <scope>NUCLEOTIDE SEQUENCE</scope>
    <source>
        <strain evidence="3">IMI 356814</strain>
    </source>
</reference>
<evidence type="ECO:0000256" key="1">
    <source>
        <dbReference type="SAM" id="MobiDB-lite"/>
    </source>
</evidence>
<feature type="domain" description="AAA+ ATPase" evidence="2">
    <location>
        <begin position="487"/>
        <end position="614"/>
    </location>
</feature>
<dbReference type="InterPro" id="IPR054289">
    <property type="entry name" value="DUF7025"/>
</dbReference>
<dbReference type="AlphaFoldDB" id="A0A9W9CJG6"/>
<dbReference type="PANTHER" id="PTHR46411:SF3">
    <property type="entry name" value="AAA+ ATPASE DOMAIN-CONTAINING PROTEIN"/>
    <property type="match status" value="1"/>
</dbReference>
<dbReference type="CDD" id="cd19481">
    <property type="entry name" value="RecA-like_protease"/>
    <property type="match status" value="1"/>
</dbReference>
<dbReference type="EMBL" id="JAPEUY010000015">
    <property type="protein sequence ID" value="KAJ4365558.1"/>
    <property type="molecule type" value="Genomic_DNA"/>
</dbReference>
<dbReference type="Pfam" id="PF22942">
    <property type="entry name" value="DUF7025"/>
    <property type="match status" value="1"/>
</dbReference>
<dbReference type="Pfam" id="PF00004">
    <property type="entry name" value="AAA"/>
    <property type="match status" value="1"/>
</dbReference>
<dbReference type="InterPro" id="IPR003593">
    <property type="entry name" value="AAA+_ATPase"/>
</dbReference>
<proteinExistence type="predicted"/>
<dbReference type="Proteomes" id="UP001140560">
    <property type="component" value="Unassembled WGS sequence"/>
</dbReference>
<feature type="compositionally biased region" description="Basic and acidic residues" evidence="1">
    <location>
        <begin position="61"/>
        <end position="70"/>
    </location>
</feature>
<protein>
    <recommendedName>
        <fullName evidence="2">AAA+ ATPase domain-containing protein</fullName>
    </recommendedName>
</protein>
<dbReference type="GO" id="GO:0005524">
    <property type="term" value="F:ATP binding"/>
    <property type="evidence" value="ECO:0007669"/>
    <property type="project" value="InterPro"/>
</dbReference>
<dbReference type="InterPro" id="IPR003959">
    <property type="entry name" value="ATPase_AAA_core"/>
</dbReference>
<organism evidence="3 4">
    <name type="scientific">Neocucurbitaria cava</name>
    <dbReference type="NCBI Taxonomy" id="798079"/>
    <lineage>
        <taxon>Eukaryota</taxon>
        <taxon>Fungi</taxon>
        <taxon>Dikarya</taxon>
        <taxon>Ascomycota</taxon>
        <taxon>Pezizomycotina</taxon>
        <taxon>Dothideomycetes</taxon>
        <taxon>Pleosporomycetidae</taxon>
        <taxon>Pleosporales</taxon>
        <taxon>Pleosporineae</taxon>
        <taxon>Cucurbitariaceae</taxon>
        <taxon>Neocucurbitaria</taxon>
    </lineage>
</organism>
<evidence type="ECO:0000313" key="3">
    <source>
        <dbReference type="EMBL" id="KAJ4365558.1"/>
    </source>
</evidence>
<dbReference type="OrthoDB" id="10042665at2759"/>
<dbReference type="SMART" id="SM00382">
    <property type="entry name" value="AAA"/>
    <property type="match status" value="1"/>
</dbReference>
<evidence type="ECO:0000313" key="4">
    <source>
        <dbReference type="Proteomes" id="UP001140560"/>
    </source>
</evidence>
<dbReference type="SUPFAM" id="SSF52540">
    <property type="entry name" value="P-loop containing nucleoside triphosphate hydrolases"/>
    <property type="match status" value="1"/>
</dbReference>
<evidence type="ECO:0000259" key="2">
    <source>
        <dbReference type="SMART" id="SM00382"/>
    </source>
</evidence>
<sequence length="693" mass="79412">MRKGFIITRGHTSRPSVRFISKAKEKSTAIPSRNGKTRLNRATQHRTCPPEDYENTSSSSIDEKSEAKDLDGIEVDKSNPLIEKDIFAYVNETTVDDGQRGELCELHSYDARVNSKGEEVLLRTGSKYEFNDEKEKSPEAALVFTRHVRFGKVRYTSLEIKSPYIKKALKEVIGSYPGVDIDLDRSIRLLDKPQCLFHYRHELEQYAAAADDRPMKEHVIFALKYMEKALCKEISTYEDMAQVEGAIPKLRYEDLWMAFKPGALVYTKKEGVERIYKFKEMYETEDDNDRPLWKLNTEVILYNGKDFGFLDRDVDIYRFEGYKVLTDLKVFPLVFHKDYKRVYEELLLRGRKYVSLRGVQHRITWYEKGNNQTRHRIMLDPYEHNMNRGPHRLDFSYARVIETGSGDTPELSEEHLLLCDDRIPGFSLTTKVWGFFEVNKIEDVEFKDTAFEKLVLAQEKKDMIEALVRAGQGSATYFDDMIKGKGKGIIFLLHGPPGVGKTFTAESIAEFIQRPLYTVSCNDLGGPGPLAEIKLSAALSQATKWNAIVLIDEADVFMAERSLNDLARNELVSVLLRVLEYFEGILFLTTNRAKTIDPAFKSRIHFTIAYPDLSTEAKCDLWNLFITLGPAGQAPDWVDKDFLQQAAAYDMNGRQIKNAVRVAYALAHDKKRELLPGDIFAVLRSSESFEANE</sequence>
<gene>
    <name evidence="3" type="ORF">N0V83_008177</name>
</gene>
<feature type="region of interest" description="Disordered" evidence="1">
    <location>
        <begin position="22"/>
        <end position="70"/>
    </location>
</feature>
<keyword evidence="4" id="KW-1185">Reference proteome</keyword>
<name>A0A9W9CJG6_9PLEO</name>
<dbReference type="PANTHER" id="PTHR46411">
    <property type="entry name" value="FAMILY ATPASE, PUTATIVE-RELATED"/>
    <property type="match status" value="1"/>
</dbReference>
<comment type="caution">
    <text evidence="3">The sequence shown here is derived from an EMBL/GenBank/DDBJ whole genome shotgun (WGS) entry which is preliminary data.</text>
</comment>
<dbReference type="Gene3D" id="3.40.50.300">
    <property type="entry name" value="P-loop containing nucleotide triphosphate hydrolases"/>
    <property type="match status" value="1"/>
</dbReference>
<dbReference type="InterPro" id="IPR027417">
    <property type="entry name" value="P-loop_NTPase"/>
</dbReference>
<dbReference type="GO" id="GO:0016887">
    <property type="term" value="F:ATP hydrolysis activity"/>
    <property type="evidence" value="ECO:0007669"/>
    <property type="project" value="InterPro"/>
</dbReference>
<accession>A0A9W9CJG6</accession>